<reference evidence="1 2" key="1">
    <citation type="journal article" date="2012" name="Genome Biol.">
        <title>Sequencing three crocodilian genomes to illuminate the evolution of archosaurs and amniotes.</title>
        <authorList>
            <person name="St John J.A."/>
            <person name="Braun E.L."/>
            <person name="Isberg S.R."/>
            <person name="Miles L.G."/>
            <person name="Chong A.Y."/>
            <person name="Gongora J."/>
            <person name="Dalzell P."/>
            <person name="Moran C."/>
            <person name="Bed'hom B."/>
            <person name="Abzhanov A."/>
            <person name="Burgess S.C."/>
            <person name="Cooksey A.M."/>
            <person name="Castoe T.A."/>
            <person name="Crawford N.G."/>
            <person name="Densmore L.D."/>
            <person name="Drew J.C."/>
            <person name="Edwards S.V."/>
            <person name="Faircloth B.C."/>
            <person name="Fujita M.K."/>
            <person name="Greenwold M.J."/>
            <person name="Hoffmann F.G."/>
            <person name="Howard J.M."/>
            <person name="Iguchi T."/>
            <person name="Janes D.E."/>
            <person name="Khan S.Y."/>
            <person name="Kohno S."/>
            <person name="de Koning A.J."/>
            <person name="Lance S.L."/>
            <person name="McCarthy F.M."/>
            <person name="McCormack J.E."/>
            <person name="Merchant M.E."/>
            <person name="Peterson D.G."/>
            <person name="Pollock D.D."/>
            <person name="Pourmand N."/>
            <person name="Raney B.J."/>
            <person name="Roessler K.A."/>
            <person name="Sanford J.R."/>
            <person name="Sawyer R.H."/>
            <person name="Schmidt C.J."/>
            <person name="Triplett E.W."/>
            <person name="Tuberville T.D."/>
            <person name="Venegas-Anaya M."/>
            <person name="Howard J.T."/>
            <person name="Jarvis E.D."/>
            <person name="Guillette L.J.Jr."/>
            <person name="Glenn T.C."/>
            <person name="Green R.E."/>
            <person name="Ray D.A."/>
        </authorList>
    </citation>
    <scope>NUCLEOTIDE SEQUENCE [LARGE SCALE GENOMIC DNA]</scope>
    <source>
        <strain evidence="1">KSC_2009_1</strain>
    </source>
</reference>
<evidence type="ECO:0000313" key="2">
    <source>
        <dbReference type="Proteomes" id="UP000050525"/>
    </source>
</evidence>
<keyword evidence="2" id="KW-1185">Reference proteome</keyword>
<comment type="caution">
    <text evidence="1">The sequence shown here is derived from an EMBL/GenBank/DDBJ whole genome shotgun (WGS) entry which is preliminary data.</text>
</comment>
<dbReference type="Proteomes" id="UP000050525">
    <property type="component" value="Unassembled WGS sequence"/>
</dbReference>
<dbReference type="EMBL" id="AKHW03002127">
    <property type="protein sequence ID" value="KYO39965.1"/>
    <property type="molecule type" value="Genomic_DNA"/>
</dbReference>
<sequence length="105" mass="11595">MGSQDPSARTKIQRFPVGAYWYNVILGSPHSTISYHGLFGVTPVQKSPLHRCISTPSSDLLRTSREVKTSKDEGEFCSLPAARDLTAVGCVVQCYWHLVLLSIET</sequence>
<name>A0A151NU59_ALLMI</name>
<protein>
    <submittedName>
        <fullName evidence="1">Uncharacterized protein</fullName>
    </submittedName>
</protein>
<proteinExistence type="predicted"/>
<gene>
    <name evidence="1" type="ORF">Y1Q_0017398</name>
</gene>
<dbReference type="AlphaFoldDB" id="A0A151NU59"/>
<accession>A0A151NU59</accession>
<organism evidence="1 2">
    <name type="scientific">Alligator mississippiensis</name>
    <name type="common">American alligator</name>
    <dbReference type="NCBI Taxonomy" id="8496"/>
    <lineage>
        <taxon>Eukaryota</taxon>
        <taxon>Metazoa</taxon>
        <taxon>Chordata</taxon>
        <taxon>Craniata</taxon>
        <taxon>Vertebrata</taxon>
        <taxon>Euteleostomi</taxon>
        <taxon>Archelosauria</taxon>
        <taxon>Archosauria</taxon>
        <taxon>Crocodylia</taxon>
        <taxon>Alligatoridae</taxon>
        <taxon>Alligatorinae</taxon>
        <taxon>Alligator</taxon>
    </lineage>
</organism>
<evidence type="ECO:0000313" key="1">
    <source>
        <dbReference type="EMBL" id="KYO39965.1"/>
    </source>
</evidence>